<dbReference type="OrthoDB" id="3184331at2759"/>
<dbReference type="Proteomes" id="UP000236333">
    <property type="component" value="Unassembled WGS sequence"/>
</dbReference>
<dbReference type="InterPro" id="IPR040170">
    <property type="entry name" value="Cytosol_ACT"/>
</dbReference>
<dbReference type="InterPro" id="IPR006683">
    <property type="entry name" value="Thioestr_dom"/>
</dbReference>
<dbReference type="EMBL" id="PGGS01002136">
    <property type="protein sequence ID" value="PNG99797.1"/>
    <property type="molecule type" value="Genomic_DNA"/>
</dbReference>
<sequence length="179" mass="18986">MAVNVVNTYIASAGPRRAVWQRRERVSAQRLAAPGKRGRSPAPRARVPPSCTTAYMTQSILPQHANTLNITFGGQVMSWVEQCAYISASRLRAPAMLTAAMDSVTFVRPTRVGDILYITAQGQKNKISVGTVALNGSFGDAEIVAGGTSRVFLSGNTSGQVAVNVDGISTTWVQGSDSE</sequence>
<feature type="region of interest" description="Disordered" evidence="2">
    <location>
        <begin position="29"/>
        <end position="48"/>
    </location>
</feature>
<evidence type="ECO:0000256" key="2">
    <source>
        <dbReference type="SAM" id="MobiDB-lite"/>
    </source>
</evidence>
<dbReference type="GO" id="GO:0005829">
    <property type="term" value="C:cytosol"/>
    <property type="evidence" value="ECO:0007669"/>
    <property type="project" value="TreeGrafter"/>
</dbReference>
<organism evidence="4 5">
    <name type="scientific">Tetrabaena socialis</name>
    <dbReference type="NCBI Taxonomy" id="47790"/>
    <lineage>
        <taxon>Eukaryota</taxon>
        <taxon>Viridiplantae</taxon>
        <taxon>Chlorophyta</taxon>
        <taxon>core chlorophytes</taxon>
        <taxon>Chlorophyceae</taxon>
        <taxon>CS clade</taxon>
        <taxon>Chlamydomonadales</taxon>
        <taxon>Tetrabaenaceae</taxon>
        <taxon>Tetrabaena</taxon>
    </lineage>
</organism>
<proteinExistence type="predicted"/>
<evidence type="ECO:0000313" key="5">
    <source>
        <dbReference type="Proteomes" id="UP000236333"/>
    </source>
</evidence>
<dbReference type="Gene3D" id="3.10.129.10">
    <property type="entry name" value="Hotdog Thioesterase"/>
    <property type="match status" value="1"/>
</dbReference>
<dbReference type="SUPFAM" id="SSF54637">
    <property type="entry name" value="Thioesterase/thiol ester dehydrase-isomerase"/>
    <property type="match status" value="1"/>
</dbReference>
<evidence type="ECO:0000313" key="4">
    <source>
        <dbReference type="EMBL" id="PNG99797.1"/>
    </source>
</evidence>
<dbReference type="PANTHER" id="PTHR11049">
    <property type="entry name" value="ACYL COENZYME A THIOESTER HYDROLASE"/>
    <property type="match status" value="1"/>
</dbReference>
<name>A0A2J7ZHR5_9CHLO</name>
<dbReference type="InterPro" id="IPR033120">
    <property type="entry name" value="HOTDOG_ACOT"/>
</dbReference>
<keyword evidence="1" id="KW-0378">Hydrolase</keyword>
<feature type="non-terminal residue" evidence="4">
    <location>
        <position position="179"/>
    </location>
</feature>
<dbReference type="PANTHER" id="PTHR11049:SF16">
    <property type="entry name" value="PROTEIN VDLD"/>
    <property type="match status" value="1"/>
</dbReference>
<dbReference type="GO" id="GO:0006637">
    <property type="term" value="P:acyl-CoA metabolic process"/>
    <property type="evidence" value="ECO:0007669"/>
    <property type="project" value="TreeGrafter"/>
</dbReference>
<dbReference type="InterPro" id="IPR029069">
    <property type="entry name" value="HotDog_dom_sf"/>
</dbReference>
<comment type="caution">
    <text evidence="4">The sequence shown here is derived from an EMBL/GenBank/DDBJ whole genome shotgun (WGS) entry which is preliminary data.</text>
</comment>
<evidence type="ECO:0000256" key="1">
    <source>
        <dbReference type="ARBA" id="ARBA00022801"/>
    </source>
</evidence>
<accession>A0A2J7ZHR5</accession>
<dbReference type="AlphaFoldDB" id="A0A2J7ZHR5"/>
<keyword evidence="5" id="KW-1185">Reference proteome</keyword>
<dbReference type="PROSITE" id="PS51770">
    <property type="entry name" value="HOTDOG_ACOT"/>
    <property type="match status" value="1"/>
</dbReference>
<dbReference type="Pfam" id="PF03061">
    <property type="entry name" value="4HBT"/>
    <property type="match status" value="1"/>
</dbReference>
<reference evidence="4 5" key="1">
    <citation type="journal article" date="2017" name="Mol. Biol. Evol.">
        <title>The 4-celled Tetrabaena socialis nuclear genome reveals the essential components for genetic control of cell number at the origin of multicellularity in the volvocine lineage.</title>
        <authorList>
            <person name="Featherston J."/>
            <person name="Arakaki Y."/>
            <person name="Hanschen E.R."/>
            <person name="Ferris P.J."/>
            <person name="Michod R.E."/>
            <person name="Olson B.J.S.C."/>
            <person name="Nozaki H."/>
            <person name="Durand P.M."/>
        </authorList>
    </citation>
    <scope>NUCLEOTIDE SEQUENCE [LARGE SCALE GENOMIC DNA]</scope>
    <source>
        <strain evidence="4 5">NIES-571</strain>
    </source>
</reference>
<protein>
    <submittedName>
        <fullName evidence="4">Acyl-coenzyme A thioesterase 12</fullName>
    </submittedName>
</protein>
<dbReference type="GO" id="GO:0052816">
    <property type="term" value="F:long-chain fatty acyl-CoA hydrolase activity"/>
    <property type="evidence" value="ECO:0007669"/>
    <property type="project" value="TreeGrafter"/>
</dbReference>
<evidence type="ECO:0000259" key="3">
    <source>
        <dbReference type="PROSITE" id="PS51770"/>
    </source>
</evidence>
<dbReference type="CDD" id="cd03442">
    <property type="entry name" value="BFIT_BACH"/>
    <property type="match status" value="1"/>
</dbReference>
<gene>
    <name evidence="4" type="ORF">TSOC_014414</name>
</gene>
<feature type="domain" description="HotDog ACOT-type" evidence="3">
    <location>
        <begin position="50"/>
        <end position="168"/>
    </location>
</feature>